<accession>A0A0W8GAD7</accession>
<dbReference type="AlphaFoldDB" id="A0A0W8GAD7"/>
<protein>
    <submittedName>
        <fullName evidence="1">Crispr-associated protein, cse4 family</fullName>
    </submittedName>
</protein>
<name>A0A0W8GAD7_9ZZZZ</name>
<organism evidence="1">
    <name type="scientific">hydrocarbon metagenome</name>
    <dbReference type="NCBI Taxonomy" id="938273"/>
    <lineage>
        <taxon>unclassified sequences</taxon>
        <taxon>metagenomes</taxon>
        <taxon>ecological metagenomes</taxon>
    </lineage>
</organism>
<gene>
    <name evidence="1" type="ORF">ASZ90_000080</name>
</gene>
<dbReference type="Pfam" id="PF09344">
    <property type="entry name" value="Cas_CT1975"/>
    <property type="match status" value="1"/>
</dbReference>
<proteinExistence type="predicted"/>
<dbReference type="NCBIfam" id="TIGR01869">
    <property type="entry name" value="casC_Cse4"/>
    <property type="match status" value="1"/>
</dbReference>
<dbReference type="EMBL" id="LNQE01000010">
    <property type="protein sequence ID" value="KUG30014.1"/>
    <property type="molecule type" value="Genomic_DNA"/>
</dbReference>
<evidence type="ECO:0000313" key="1">
    <source>
        <dbReference type="EMBL" id="KUG30014.1"/>
    </source>
</evidence>
<reference evidence="1" key="1">
    <citation type="journal article" date="2015" name="Proc. Natl. Acad. Sci. U.S.A.">
        <title>Networks of energetic and metabolic interactions define dynamics in microbial communities.</title>
        <authorList>
            <person name="Embree M."/>
            <person name="Liu J.K."/>
            <person name="Al-Bassam M.M."/>
            <person name="Zengler K."/>
        </authorList>
    </citation>
    <scope>NUCLEOTIDE SEQUENCE</scope>
</reference>
<comment type="caution">
    <text evidence="1">The sequence shown here is derived from an EMBL/GenBank/DDBJ whole genome shotgun (WGS) entry which is preliminary data.</text>
</comment>
<sequence length="377" mass="40863">MTTGRFLQLHILTSYPPANLNRDDLGRPKTAVFGGTNRLRVSSQCLKRTWRTSDVFHDALLGHMGTRTKIMGKYIYAAFVLNKPLAAVLSEPAFPLDNLSFAALDKKALEKARVLAGFFGKCKARPEKKEQLAKNPLAEVEIEQLAHFGPKELAALEEAVEAARAADAVDPTNLSLLRHNLTAVDIGMFGRMLAADPAYNVDAAVQVAHAISINAVTVDEDYFTAVDDLNRHEEDAGAGHIGVTEFGAGIFYQYVCVNRDLLAENLENDAALTGKALRALVEAAVSVAPSGKQNSFASRAFASYVLAETGGRQPRTLAAAFLDPVAGDGMIAQGVDRLRQSVRKFDTVYGPCAENRYEFDVESESGTLSELLDFVAR</sequence>
<dbReference type="InterPro" id="IPR010148">
    <property type="entry name" value="CRISPR-assoc_prot_CT1975"/>
</dbReference>